<accession>A0A0E9UWP5</accession>
<dbReference type="EMBL" id="GBXM01039194">
    <property type="protein sequence ID" value="JAH69383.1"/>
    <property type="molecule type" value="Transcribed_RNA"/>
</dbReference>
<reference evidence="1" key="1">
    <citation type="submission" date="2014-11" db="EMBL/GenBank/DDBJ databases">
        <authorList>
            <person name="Amaro Gonzalez C."/>
        </authorList>
    </citation>
    <scope>NUCLEOTIDE SEQUENCE</scope>
</reference>
<sequence length="33" mass="4046">MWKISNSYGIAHTYCRTSLMLWFQAYLSFEFHL</sequence>
<evidence type="ECO:0000313" key="1">
    <source>
        <dbReference type="EMBL" id="JAH69383.1"/>
    </source>
</evidence>
<dbReference type="AlphaFoldDB" id="A0A0E9UWP5"/>
<name>A0A0E9UWP5_ANGAN</name>
<protein>
    <submittedName>
        <fullName evidence="1">Uncharacterized protein</fullName>
    </submittedName>
</protein>
<organism evidence="1">
    <name type="scientific">Anguilla anguilla</name>
    <name type="common">European freshwater eel</name>
    <name type="synonym">Muraena anguilla</name>
    <dbReference type="NCBI Taxonomy" id="7936"/>
    <lineage>
        <taxon>Eukaryota</taxon>
        <taxon>Metazoa</taxon>
        <taxon>Chordata</taxon>
        <taxon>Craniata</taxon>
        <taxon>Vertebrata</taxon>
        <taxon>Euteleostomi</taxon>
        <taxon>Actinopterygii</taxon>
        <taxon>Neopterygii</taxon>
        <taxon>Teleostei</taxon>
        <taxon>Anguilliformes</taxon>
        <taxon>Anguillidae</taxon>
        <taxon>Anguilla</taxon>
    </lineage>
</organism>
<reference evidence="1" key="2">
    <citation type="journal article" date="2015" name="Fish Shellfish Immunol.">
        <title>Early steps in the European eel (Anguilla anguilla)-Vibrio vulnificus interaction in the gills: Role of the RtxA13 toxin.</title>
        <authorList>
            <person name="Callol A."/>
            <person name="Pajuelo D."/>
            <person name="Ebbesson L."/>
            <person name="Teles M."/>
            <person name="MacKenzie S."/>
            <person name="Amaro C."/>
        </authorList>
    </citation>
    <scope>NUCLEOTIDE SEQUENCE</scope>
</reference>
<proteinExistence type="predicted"/>